<feature type="transmembrane region" description="Helical" evidence="1">
    <location>
        <begin position="112"/>
        <end position="132"/>
    </location>
</feature>
<sequence>MNVLVAFMCITGILFIGEFISSKTNAWIPSVFISGVLFLVGFWTILPHNILELSGISPQLSTLFVYLLITNIGTMLSIKELKEQWKFVLVCLAGMLGAIVLLLSVGRMLTDYNTVIIGTPPLLGGIVSALIMSDAATKVGLTDLSVLAIVIYVMQGFAGYPLTAIVLKREGRNTLKLLRSGQWKRNEEDTKGAVANPMEEKAKILNYLPSAFDTSYFCFLRVAFVAFLANEFSILFKPIVDINAFVMCLIFGIFARYLGFLEKAPLVKANGYGYAILVLMAFVFDGLKQSTPEMLVKLMVPMLVIIGVGVIGIYIFSFIAGKILKVSTNLAFATSLTALYGFPADYILTTEIVRSLATNKEEEDVLYQHMVPPMLVGGFVSVTIVSVVLAGVFVGFIH</sequence>
<feature type="transmembrane region" description="Helical" evidence="1">
    <location>
        <begin position="271"/>
        <end position="287"/>
    </location>
</feature>
<keyword evidence="1" id="KW-1133">Transmembrane helix</keyword>
<accession>A0AAE9XDJ5</accession>
<evidence type="ECO:0000313" key="2">
    <source>
        <dbReference type="EMBL" id="WCG22172.1"/>
    </source>
</evidence>
<feature type="transmembrane region" description="Helical" evidence="1">
    <location>
        <begin position="27"/>
        <end position="46"/>
    </location>
</feature>
<dbReference type="Proteomes" id="UP001179600">
    <property type="component" value="Chromosome"/>
</dbReference>
<dbReference type="InterPro" id="IPR049576">
    <property type="entry name" value="HDC-like"/>
</dbReference>
<dbReference type="AlphaFoldDB" id="A0AAE9XDJ5"/>
<feature type="transmembrane region" description="Helical" evidence="1">
    <location>
        <begin position="374"/>
        <end position="397"/>
    </location>
</feature>
<feature type="transmembrane region" description="Helical" evidence="1">
    <location>
        <begin position="330"/>
        <end position="348"/>
    </location>
</feature>
<feature type="transmembrane region" description="Helical" evidence="1">
    <location>
        <begin position="299"/>
        <end position="318"/>
    </location>
</feature>
<keyword evidence="1" id="KW-0472">Membrane</keyword>
<reference evidence="2" key="1">
    <citation type="submission" date="2023-01" db="EMBL/GenBank/DDBJ databases">
        <title>Oxazolidinone resistance genes in florfenicol resistant enterococci from beef cattle and veal calves at slaughter.</title>
        <authorList>
            <person name="Biggel M."/>
        </authorList>
    </citation>
    <scope>NUCLEOTIDE SEQUENCE</scope>
    <source>
        <strain evidence="2">K204-1</strain>
    </source>
</reference>
<proteinExistence type="predicted"/>
<protein>
    <submittedName>
        <fullName evidence="2">Uncharacterized protein</fullName>
    </submittedName>
</protein>
<gene>
    <name evidence="2" type="ORF">PML95_07150</name>
</gene>
<dbReference type="CDD" id="cd21416">
    <property type="entry name" value="HDC_protein"/>
    <property type="match status" value="1"/>
</dbReference>
<evidence type="ECO:0000313" key="3">
    <source>
        <dbReference type="Proteomes" id="UP001179600"/>
    </source>
</evidence>
<feature type="transmembrane region" description="Helical" evidence="1">
    <location>
        <begin position="144"/>
        <end position="167"/>
    </location>
</feature>
<keyword evidence="1" id="KW-0812">Transmembrane</keyword>
<name>A0AAE9XDJ5_9ENTE</name>
<feature type="transmembrane region" description="Helical" evidence="1">
    <location>
        <begin position="84"/>
        <end position="105"/>
    </location>
</feature>
<feature type="transmembrane region" description="Helical" evidence="1">
    <location>
        <begin position="242"/>
        <end position="259"/>
    </location>
</feature>
<dbReference type="RefSeq" id="WP_272163132.1">
    <property type="nucleotide sequence ID" value="NZ_CP116507.1"/>
</dbReference>
<feature type="transmembrane region" description="Helical" evidence="1">
    <location>
        <begin position="58"/>
        <end position="78"/>
    </location>
</feature>
<evidence type="ECO:0000256" key="1">
    <source>
        <dbReference type="SAM" id="Phobius"/>
    </source>
</evidence>
<organism evidence="2 3">
    <name type="scientific">Vagococcus lutrae</name>
    <dbReference type="NCBI Taxonomy" id="81947"/>
    <lineage>
        <taxon>Bacteria</taxon>
        <taxon>Bacillati</taxon>
        <taxon>Bacillota</taxon>
        <taxon>Bacilli</taxon>
        <taxon>Lactobacillales</taxon>
        <taxon>Enterococcaceae</taxon>
        <taxon>Vagococcus</taxon>
    </lineage>
</organism>
<dbReference type="EMBL" id="CP116507">
    <property type="protein sequence ID" value="WCG22172.1"/>
    <property type="molecule type" value="Genomic_DNA"/>
</dbReference>